<name>A0A830HTB7_9CHLO</name>
<accession>A0A830HTB7</accession>
<feature type="region of interest" description="Disordered" evidence="1">
    <location>
        <begin position="158"/>
        <end position="188"/>
    </location>
</feature>
<evidence type="ECO:0000313" key="3">
    <source>
        <dbReference type="Proteomes" id="UP000660262"/>
    </source>
</evidence>
<organism evidence="2 3">
    <name type="scientific">Pycnococcus provasolii</name>
    <dbReference type="NCBI Taxonomy" id="41880"/>
    <lineage>
        <taxon>Eukaryota</taxon>
        <taxon>Viridiplantae</taxon>
        <taxon>Chlorophyta</taxon>
        <taxon>Pseudoscourfieldiophyceae</taxon>
        <taxon>Pseudoscourfieldiales</taxon>
        <taxon>Pycnococcaceae</taxon>
        <taxon>Pycnococcus</taxon>
    </lineage>
</organism>
<sequence length="188" mass="20595">MSSTAEDPTSSTQQQQQEQALESHLRALHSGLLAESLPAVPRDHASRFRKNGDLGQDFGSGASKKVLREDDPISGQGKLTIQGPLAAPINHNTKHDADAEQPASPSSPNARGNHVPSSVIGSAVQGIESADAKDDWHVADEKAKQFWEGEDALQHRMFLTDEQRDKEDEDIDALLDDFRDKQTPKRKN</sequence>
<evidence type="ECO:0000256" key="1">
    <source>
        <dbReference type="SAM" id="MobiDB-lite"/>
    </source>
</evidence>
<keyword evidence="3" id="KW-1185">Reference proteome</keyword>
<dbReference type="EMBL" id="BNJQ01000027">
    <property type="protein sequence ID" value="GHP09945.1"/>
    <property type="molecule type" value="Genomic_DNA"/>
</dbReference>
<dbReference type="AlphaFoldDB" id="A0A830HTB7"/>
<comment type="caution">
    <text evidence="2">The sequence shown here is derived from an EMBL/GenBank/DDBJ whole genome shotgun (WGS) entry which is preliminary data.</text>
</comment>
<feature type="compositionally biased region" description="Basic and acidic residues" evidence="1">
    <location>
        <begin position="41"/>
        <end position="52"/>
    </location>
</feature>
<dbReference type="Proteomes" id="UP000660262">
    <property type="component" value="Unassembled WGS sequence"/>
</dbReference>
<feature type="compositionally biased region" description="Basic and acidic residues" evidence="1">
    <location>
        <begin position="176"/>
        <end position="188"/>
    </location>
</feature>
<gene>
    <name evidence="2" type="ORF">PPROV_000867800</name>
</gene>
<protein>
    <submittedName>
        <fullName evidence="2">Uncharacterized protein</fullName>
    </submittedName>
</protein>
<feature type="compositionally biased region" description="Polar residues" evidence="1">
    <location>
        <begin position="103"/>
        <end position="120"/>
    </location>
</feature>
<reference evidence="2" key="1">
    <citation type="submission" date="2020-10" db="EMBL/GenBank/DDBJ databases">
        <title>Unveiling of a novel bifunctional photoreceptor, Dualchrome1, isolated from a cosmopolitan green alga.</title>
        <authorList>
            <person name="Suzuki S."/>
            <person name="Kawachi M."/>
        </authorList>
    </citation>
    <scope>NUCLEOTIDE SEQUENCE</scope>
    <source>
        <strain evidence="2">NIES 2893</strain>
    </source>
</reference>
<feature type="compositionally biased region" description="Polar residues" evidence="1">
    <location>
        <begin position="1"/>
        <end position="12"/>
    </location>
</feature>
<proteinExistence type="predicted"/>
<feature type="region of interest" description="Disordered" evidence="1">
    <location>
        <begin position="1"/>
        <end position="136"/>
    </location>
</feature>
<evidence type="ECO:0000313" key="2">
    <source>
        <dbReference type="EMBL" id="GHP09945.1"/>
    </source>
</evidence>